<sequence length="119" mass="13385">MDTPFRSLSSLHPRARTRRAGHPCFASFIPIGTWICRAVVDVFLIALLLYRFMGPSSPRWLECARGRSNVLVSAAFCLSVSTRSRNVHRCFAPDARPEAFPAALWRREAQKRSTGVYGC</sequence>
<accession>A0A1Y2IA96</accession>
<name>A0A1Y2IA96_TRAC3</name>
<dbReference type="Proteomes" id="UP000193067">
    <property type="component" value="Unassembled WGS sequence"/>
</dbReference>
<keyword evidence="3" id="KW-1185">Reference proteome</keyword>
<feature type="transmembrane region" description="Helical" evidence="1">
    <location>
        <begin position="20"/>
        <end position="50"/>
    </location>
</feature>
<reference evidence="2 3" key="1">
    <citation type="journal article" date="2015" name="Biotechnol. Biofuels">
        <title>Enhanced degradation of softwood versus hardwood by the white-rot fungus Pycnoporus coccineus.</title>
        <authorList>
            <person name="Couturier M."/>
            <person name="Navarro D."/>
            <person name="Chevret D."/>
            <person name="Henrissat B."/>
            <person name="Piumi F."/>
            <person name="Ruiz-Duenas F.J."/>
            <person name="Martinez A.T."/>
            <person name="Grigoriev I.V."/>
            <person name="Riley R."/>
            <person name="Lipzen A."/>
            <person name="Berrin J.G."/>
            <person name="Master E.R."/>
            <person name="Rosso M.N."/>
        </authorList>
    </citation>
    <scope>NUCLEOTIDE SEQUENCE [LARGE SCALE GENOMIC DNA]</scope>
    <source>
        <strain evidence="2 3">BRFM310</strain>
    </source>
</reference>
<organism evidence="2 3">
    <name type="scientific">Trametes coccinea (strain BRFM310)</name>
    <name type="common">Pycnoporus coccineus</name>
    <dbReference type="NCBI Taxonomy" id="1353009"/>
    <lineage>
        <taxon>Eukaryota</taxon>
        <taxon>Fungi</taxon>
        <taxon>Dikarya</taxon>
        <taxon>Basidiomycota</taxon>
        <taxon>Agaricomycotina</taxon>
        <taxon>Agaricomycetes</taxon>
        <taxon>Polyporales</taxon>
        <taxon>Polyporaceae</taxon>
        <taxon>Trametes</taxon>
    </lineage>
</organism>
<gene>
    <name evidence="2" type="ORF">PYCCODRAFT_1044651</name>
</gene>
<keyword evidence="1" id="KW-1133">Transmembrane helix</keyword>
<evidence type="ECO:0000256" key="1">
    <source>
        <dbReference type="SAM" id="Phobius"/>
    </source>
</evidence>
<proteinExistence type="predicted"/>
<dbReference type="AlphaFoldDB" id="A0A1Y2IA96"/>
<protein>
    <submittedName>
        <fullName evidence="2">Uncharacterized protein</fullName>
    </submittedName>
</protein>
<keyword evidence="1" id="KW-0812">Transmembrane</keyword>
<evidence type="ECO:0000313" key="2">
    <source>
        <dbReference type="EMBL" id="OSC98058.1"/>
    </source>
</evidence>
<keyword evidence="1" id="KW-0472">Membrane</keyword>
<evidence type="ECO:0000313" key="3">
    <source>
        <dbReference type="Proteomes" id="UP000193067"/>
    </source>
</evidence>
<dbReference type="EMBL" id="KZ084143">
    <property type="protein sequence ID" value="OSC98058.1"/>
    <property type="molecule type" value="Genomic_DNA"/>
</dbReference>